<dbReference type="InterPro" id="IPR001789">
    <property type="entry name" value="Sig_transdc_resp-reg_receiver"/>
</dbReference>
<feature type="modified residue" description="4-aspartylphosphate" evidence="2">
    <location>
        <position position="52"/>
    </location>
</feature>
<keyword evidence="5" id="KW-1185">Reference proteome</keyword>
<dbReference type="RefSeq" id="WP_382423026.1">
    <property type="nucleotide sequence ID" value="NZ_JBHSCW010000008.1"/>
</dbReference>
<feature type="domain" description="Response regulatory" evidence="3">
    <location>
        <begin position="3"/>
        <end position="120"/>
    </location>
</feature>
<evidence type="ECO:0000256" key="1">
    <source>
        <dbReference type="ARBA" id="ARBA00022553"/>
    </source>
</evidence>
<dbReference type="Gene3D" id="3.40.50.2300">
    <property type="match status" value="1"/>
</dbReference>
<dbReference type="PROSITE" id="PS50110">
    <property type="entry name" value="RESPONSE_REGULATORY"/>
    <property type="match status" value="1"/>
</dbReference>
<keyword evidence="1 2" id="KW-0597">Phosphoprotein</keyword>
<dbReference type="PANTHER" id="PTHR44591:SF23">
    <property type="entry name" value="CHEY SUBFAMILY"/>
    <property type="match status" value="1"/>
</dbReference>
<dbReference type="Proteomes" id="UP001595799">
    <property type="component" value="Unassembled WGS sequence"/>
</dbReference>
<dbReference type="EMBL" id="JBHSCW010000008">
    <property type="protein sequence ID" value="MFC4352666.1"/>
    <property type="molecule type" value="Genomic_DNA"/>
</dbReference>
<dbReference type="SMART" id="SM00448">
    <property type="entry name" value="REC"/>
    <property type="match status" value="1"/>
</dbReference>
<organism evidence="4 5">
    <name type="scientific">Fodinicurvata halophila</name>
    <dbReference type="NCBI Taxonomy" id="1419723"/>
    <lineage>
        <taxon>Bacteria</taxon>
        <taxon>Pseudomonadati</taxon>
        <taxon>Pseudomonadota</taxon>
        <taxon>Alphaproteobacteria</taxon>
        <taxon>Rhodospirillales</taxon>
        <taxon>Rhodovibrionaceae</taxon>
        <taxon>Fodinicurvata</taxon>
    </lineage>
</organism>
<sequence>MSTILLIDDEKSILEVMGNSLGKAGYTVLSAGDGKEGLELLRSEPVDVVVTDIIMPEKEGIETIIEIRAMAKDMPILAISGGGRTRQMHFLEMSRNFGADRVLQKPFKPSDLIAELDDLLKRTQPAPTE</sequence>
<protein>
    <submittedName>
        <fullName evidence="4">Response regulator</fullName>
    </submittedName>
</protein>
<evidence type="ECO:0000313" key="5">
    <source>
        <dbReference type="Proteomes" id="UP001595799"/>
    </source>
</evidence>
<proteinExistence type="predicted"/>
<dbReference type="SUPFAM" id="SSF52172">
    <property type="entry name" value="CheY-like"/>
    <property type="match status" value="1"/>
</dbReference>
<gene>
    <name evidence="4" type="ORF">ACFOW6_14035</name>
</gene>
<dbReference type="Pfam" id="PF00072">
    <property type="entry name" value="Response_reg"/>
    <property type="match status" value="1"/>
</dbReference>
<evidence type="ECO:0000313" key="4">
    <source>
        <dbReference type="EMBL" id="MFC4352666.1"/>
    </source>
</evidence>
<reference evidence="5" key="1">
    <citation type="journal article" date="2019" name="Int. J. Syst. Evol. Microbiol.">
        <title>The Global Catalogue of Microorganisms (GCM) 10K type strain sequencing project: providing services to taxonomists for standard genome sequencing and annotation.</title>
        <authorList>
            <consortium name="The Broad Institute Genomics Platform"/>
            <consortium name="The Broad Institute Genome Sequencing Center for Infectious Disease"/>
            <person name="Wu L."/>
            <person name="Ma J."/>
        </authorList>
    </citation>
    <scope>NUCLEOTIDE SEQUENCE [LARGE SCALE GENOMIC DNA]</scope>
    <source>
        <strain evidence="5">CECT 8472</strain>
    </source>
</reference>
<dbReference type="InterPro" id="IPR011006">
    <property type="entry name" value="CheY-like_superfamily"/>
</dbReference>
<dbReference type="PANTHER" id="PTHR44591">
    <property type="entry name" value="STRESS RESPONSE REGULATOR PROTEIN 1"/>
    <property type="match status" value="1"/>
</dbReference>
<accession>A0ABV8UQ13</accession>
<evidence type="ECO:0000256" key="2">
    <source>
        <dbReference type="PROSITE-ProRule" id="PRU00169"/>
    </source>
</evidence>
<comment type="caution">
    <text evidence="4">The sequence shown here is derived from an EMBL/GenBank/DDBJ whole genome shotgun (WGS) entry which is preliminary data.</text>
</comment>
<dbReference type="InterPro" id="IPR050595">
    <property type="entry name" value="Bact_response_regulator"/>
</dbReference>
<evidence type="ECO:0000259" key="3">
    <source>
        <dbReference type="PROSITE" id="PS50110"/>
    </source>
</evidence>
<name>A0ABV8UQ13_9PROT</name>